<dbReference type="Gene3D" id="3.40.50.1820">
    <property type="entry name" value="alpha/beta hydrolase"/>
    <property type="match status" value="1"/>
</dbReference>
<dbReference type="Proteomes" id="UP001139409">
    <property type="component" value="Unassembled WGS sequence"/>
</dbReference>
<dbReference type="Pfam" id="PF00561">
    <property type="entry name" value="Abhydrolase_1"/>
    <property type="match status" value="1"/>
</dbReference>
<dbReference type="GO" id="GO:0016020">
    <property type="term" value="C:membrane"/>
    <property type="evidence" value="ECO:0007669"/>
    <property type="project" value="TreeGrafter"/>
</dbReference>
<proteinExistence type="predicted"/>
<keyword evidence="1 3" id="KW-0378">Hydrolase</keyword>
<reference evidence="3" key="1">
    <citation type="submission" date="2021-09" db="EMBL/GenBank/DDBJ databases">
        <title>Fulvivirga sp. isolated from coastal sediment.</title>
        <authorList>
            <person name="Yu H."/>
        </authorList>
    </citation>
    <scope>NUCLEOTIDE SEQUENCE</scope>
    <source>
        <strain evidence="3">1062</strain>
    </source>
</reference>
<evidence type="ECO:0000256" key="1">
    <source>
        <dbReference type="ARBA" id="ARBA00022801"/>
    </source>
</evidence>
<evidence type="ECO:0000313" key="4">
    <source>
        <dbReference type="Proteomes" id="UP001139409"/>
    </source>
</evidence>
<feature type="domain" description="AB hydrolase-1" evidence="2">
    <location>
        <begin position="47"/>
        <end position="288"/>
    </location>
</feature>
<dbReference type="InterPro" id="IPR050266">
    <property type="entry name" value="AB_hydrolase_sf"/>
</dbReference>
<dbReference type="RefSeq" id="WP_225698708.1">
    <property type="nucleotide sequence ID" value="NZ_JAIXNE010000002.1"/>
</dbReference>
<dbReference type="InterPro" id="IPR029058">
    <property type="entry name" value="AB_hydrolase_fold"/>
</dbReference>
<dbReference type="PANTHER" id="PTHR43798:SF31">
    <property type="entry name" value="AB HYDROLASE SUPERFAMILY PROTEIN YCLE"/>
    <property type="match status" value="1"/>
</dbReference>
<dbReference type="AlphaFoldDB" id="A0A9X1HPT0"/>
<organism evidence="3 4">
    <name type="scientific">Fulvivirga sedimenti</name>
    <dbReference type="NCBI Taxonomy" id="2879465"/>
    <lineage>
        <taxon>Bacteria</taxon>
        <taxon>Pseudomonadati</taxon>
        <taxon>Bacteroidota</taxon>
        <taxon>Cytophagia</taxon>
        <taxon>Cytophagales</taxon>
        <taxon>Fulvivirgaceae</taxon>
        <taxon>Fulvivirga</taxon>
    </lineage>
</organism>
<dbReference type="PROSITE" id="PS51257">
    <property type="entry name" value="PROKAR_LIPOPROTEIN"/>
    <property type="match status" value="1"/>
</dbReference>
<name>A0A9X1HPT0_9BACT</name>
<sequence>MKAIFHSILFLFVAMTACGQEEGYIISDGFRLNYRVIGQGTPALVVGSSVYYARMYSENLQKHLKMVMTDHRGFVPPNGERDHSDYQLEKIIDDMEAVRKKLDLGKVIVIGHSGHSFMALEYAKKYPQNVSHVVMIGTAPDFGPENTALIDRTWSESVDPERKTVLEENFKRITDEEIAALPSGEAFIRNYVRSGPMAWYDPYFDSTPLWEGVYVNEDMLNYVWGTVFVEIDITKGLSELEAPVFLALGRYDYLVGPAFTWNAYRDKFPDLTIRIFEKSGHSPMYEEPEVFDRELLAWLESRE</sequence>
<keyword evidence="4" id="KW-1185">Reference proteome</keyword>
<dbReference type="InterPro" id="IPR000073">
    <property type="entry name" value="AB_hydrolase_1"/>
</dbReference>
<accession>A0A9X1HPT0</accession>
<dbReference type="PANTHER" id="PTHR43798">
    <property type="entry name" value="MONOACYLGLYCEROL LIPASE"/>
    <property type="match status" value="1"/>
</dbReference>
<dbReference type="GO" id="GO:0016787">
    <property type="term" value="F:hydrolase activity"/>
    <property type="evidence" value="ECO:0007669"/>
    <property type="project" value="UniProtKB-KW"/>
</dbReference>
<gene>
    <name evidence="3" type="ORF">LDX50_12085</name>
</gene>
<dbReference type="SUPFAM" id="SSF53474">
    <property type="entry name" value="alpha/beta-Hydrolases"/>
    <property type="match status" value="1"/>
</dbReference>
<evidence type="ECO:0000313" key="3">
    <source>
        <dbReference type="EMBL" id="MCA6075611.1"/>
    </source>
</evidence>
<comment type="caution">
    <text evidence="3">The sequence shown here is derived from an EMBL/GenBank/DDBJ whole genome shotgun (WGS) entry which is preliminary data.</text>
</comment>
<dbReference type="EMBL" id="JAIXNE010000002">
    <property type="protein sequence ID" value="MCA6075611.1"/>
    <property type="molecule type" value="Genomic_DNA"/>
</dbReference>
<protein>
    <submittedName>
        <fullName evidence="3">Alpha/beta hydrolase</fullName>
    </submittedName>
</protein>
<evidence type="ECO:0000259" key="2">
    <source>
        <dbReference type="Pfam" id="PF00561"/>
    </source>
</evidence>